<reference evidence="3" key="1">
    <citation type="journal article" date="2019" name="Int. J. Syst. Evol. Microbiol.">
        <title>The Global Catalogue of Microorganisms (GCM) 10K type strain sequencing project: providing services to taxonomists for standard genome sequencing and annotation.</title>
        <authorList>
            <consortium name="The Broad Institute Genomics Platform"/>
            <consortium name="The Broad Institute Genome Sequencing Center for Infectious Disease"/>
            <person name="Wu L."/>
            <person name="Ma J."/>
        </authorList>
    </citation>
    <scope>NUCLEOTIDE SEQUENCE [LARGE SCALE GENOMIC DNA]</scope>
    <source>
        <strain evidence="3">ICMP 6774ER</strain>
    </source>
</reference>
<keyword evidence="1" id="KW-0472">Membrane</keyword>
<proteinExistence type="predicted"/>
<gene>
    <name evidence="2" type="ORF">ACFSKW_14390</name>
</gene>
<organism evidence="2 3">
    <name type="scientific">Nonomuraea mangrovi</name>
    <dbReference type="NCBI Taxonomy" id="2316207"/>
    <lineage>
        <taxon>Bacteria</taxon>
        <taxon>Bacillati</taxon>
        <taxon>Actinomycetota</taxon>
        <taxon>Actinomycetes</taxon>
        <taxon>Streptosporangiales</taxon>
        <taxon>Streptosporangiaceae</taxon>
        <taxon>Nonomuraea</taxon>
    </lineage>
</organism>
<keyword evidence="1" id="KW-1133">Transmembrane helix</keyword>
<accession>A0ABW4SVI0</accession>
<evidence type="ECO:0000313" key="2">
    <source>
        <dbReference type="EMBL" id="MFD1932666.1"/>
    </source>
</evidence>
<comment type="caution">
    <text evidence="2">The sequence shown here is derived from an EMBL/GenBank/DDBJ whole genome shotgun (WGS) entry which is preliminary data.</text>
</comment>
<keyword evidence="1" id="KW-0812">Transmembrane</keyword>
<feature type="transmembrane region" description="Helical" evidence="1">
    <location>
        <begin position="48"/>
        <end position="66"/>
    </location>
</feature>
<feature type="transmembrane region" description="Helical" evidence="1">
    <location>
        <begin position="72"/>
        <end position="89"/>
    </location>
</feature>
<feature type="transmembrane region" description="Helical" evidence="1">
    <location>
        <begin position="130"/>
        <end position="149"/>
    </location>
</feature>
<feature type="transmembrane region" description="Helical" evidence="1">
    <location>
        <begin position="17"/>
        <end position="36"/>
    </location>
</feature>
<dbReference type="EMBL" id="JBHUFV010000022">
    <property type="protein sequence ID" value="MFD1932666.1"/>
    <property type="molecule type" value="Genomic_DNA"/>
</dbReference>
<sequence length="294" mass="30759">MIGAVSLKPVQDLGMNALLRAALAGAVIGLLESILWSHGPEDDGTGAMLMLFVPFPLGLLLCRLAVLPLWGVVAGVAPFIIMLLFGACLERLTMPEIMDFGIVQGTLIFMGIGASGYVAATALVMPGRKVLSLSTTGAVLVLYCAVAVLQGSIDEAARAVRIDRSGLPLVAVDGYRPAWVDEWGLPSTLRLTYQHEGDGSNVEVFVRKAKAATPKAACAQPDPESDGRPGACRRVSRDVWARTDGARAIVVTRRGIALVRLVSDSAGEAALVSLVPTLRSITTSELSGVPGSAM</sequence>
<dbReference type="Proteomes" id="UP001597368">
    <property type="component" value="Unassembled WGS sequence"/>
</dbReference>
<protein>
    <submittedName>
        <fullName evidence="2">Uncharacterized protein</fullName>
    </submittedName>
</protein>
<name>A0ABW4SVI0_9ACTN</name>
<keyword evidence="3" id="KW-1185">Reference proteome</keyword>
<evidence type="ECO:0000256" key="1">
    <source>
        <dbReference type="SAM" id="Phobius"/>
    </source>
</evidence>
<dbReference type="RefSeq" id="WP_379572725.1">
    <property type="nucleotide sequence ID" value="NZ_JBHUFV010000022.1"/>
</dbReference>
<feature type="transmembrane region" description="Helical" evidence="1">
    <location>
        <begin position="101"/>
        <end position="124"/>
    </location>
</feature>
<evidence type="ECO:0000313" key="3">
    <source>
        <dbReference type="Proteomes" id="UP001597368"/>
    </source>
</evidence>